<dbReference type="AlphaFoldDB" id="A0A1P8KLI8"/>
<sequence length="1098" mass="127497">MKKQEYERLKAIALKDIENSSSNNSNNFNNKSLKEITQITEIYQAELEAQNNELQTHILDLENAQNELEILFNNAPIAYALISNDFRILRANKEILSMFSSFNLTSNLVPLYSYIYTEHITKFLDWVRNKEKENTSLEILLKTKNGFRYCSLSYHNWSEQNNDTFLLSIRDIQDEKEQKDRFKALFENSQQGIIYFDKQNNIIDLNHLASKILGDKKALISKNLNDINSFFLDEKSQAISIDDFPSTKAIKTKKIQDTSIFSIKHKVPNQTIWLKIEAIPYFSAEYKLLGAFCIFTDITIEHALNKELEQRLENFKVLSNNLPEVILRINEQQDILFGNKKAFEFFNISSDLLYKRKFSDFPIFKNKEASNFCDTLDNLNQIDKITTKQLSYKNKNYFFRIIPEEIDNKSNVYLITIEDISERVESENMFNQLFYYASDAIILIDHSIGKIKSVNEKASILLDLKNTNIEELSSVEIFSILHNKHNFSTHLRNLEEFGIDTYEASRTLKDGKTQYLKIYASLINIGNKVYLQSIIHDLTDHKVRELKLEQTSRIFKQTIESILITDIKAKIISINDSFTKTTGYTKSDILGKTPAILKSNKHDKEYYKNMWEELIKNGTFKGEIYNKKKDGTIYKVWVAISTIYDENNKAIQYVAIYSDYSKIQRNQKELQSLAHYDTLTKLPNRLLLKESMSQLIKISKRHDYQFAVLFIDLDRFKQINDTYGHETGDEVLKKTANRLKSVLRESDIVSRLGGDEFIVILNEIKTQEDTEMVAKNILTKLQIPFKIDENNHFISCSIGISIYPNDTQKDDIDTLIKNADIAMYKSKNSGKNNYHFFSQNMADKVNKISLLHNDLNLAIQNQEFYLTYQPQCDLTKNKLVGFEVLVRWKHPINGEVFPDEFIPYAEESKLIIPIGTWVIKQAVEDYYKIKEVFKEDFKIAVNVSRLQINHDLINLLEAIILKDKNLVNILKIEITESAAMININQTKVIIEKIKELGFKISLDDFGTGYSSLNSIKTLKIDELKIDKSFFNNIPGNKDDEELVSTIILMAKTMKKTVVAEGIETEETKDFLIERKCPVIQGYLISKPMILEDALKFKL</sequence>
<dbReference type="PANTHER" id="PTHR44757:SF2">
    <property type="entry name" value="BIOFILM ARCHITECTURE MAINTENANCE PROTEIN MBAA"/>
    <property type="match status" value="1"/>
</dbReference>
<evidence type="ECO:0000313" key="7">
    <source>
        <dbReference type="Proteomes" id="UP000186074"/>
    </source>
</evidence>
<proteinExistence type="predicted"/>
<dbReference type="Pfam" id="PF13188">
    <property type="entry name" value="PAS_8"/>
    <property type="match status" value="1"/>
</dbReference>
<dbReference type="PROSITE" id="PS50887">
    <property type="entry name" value="GGDEF"/>
    <property type="match status" value="1"/>
</dbReference>
<dbReference type="CDD" id="cd00130">
    <property type="entry name" value="PAS"/>
    <property type="match status" value="2"/>
</dbReference>
<dbReference type="PANTHER" id="PTHR44757">
    <property type="entry name" value="DIGUANYLATE CYCLASE DGCP"/>
    <property type="match status" value="1"/>
</dbReference>
<dbReference type="SUPFAM" id="SSF141868">
    <property type="entry name" value="EAL domain-like"/>
    <property type="match status" value="1"/>
</dbReference>
<dbReference type="GO" id="GO:0003824">
    <property type="term" value="F:catalytic activity"/>
    <property type="evidence" value="ECO:0007669"/>
    <property type="project" value="UniProtKB-ARBA"/>
</dbReference>
<dbReference type="OrthoDB" id="5372181at2"/>
<keyword evidence="1" id="KW-0175">Coiled coil</keyword>
<organism evidence="6 7">
    <name type="scientific">Poseidonibacter parvus</name>
    <dbReference type="NCBI Taxonomy" id="1850254"/>
    <lineage>
        <taxon>Bacteria</taxon>
        <taxon>Pseudomonadati</taxon>
        <taxon>Campylobacterota</taxon>
        <taxon>Epsilonproteobacteria</taxon>
        <taxon>Campylobacterales</taxon>
        <taxon>Arcobacteraceae</taxon>
        <taxon>Poseidonibacter</taxon>
    </lineage>
</organism>
<dbReference type="Gene3D" id="3.20.20.450">
    <property type="entry name" value="EAL domain"/>
    <property type="match status" value="1"/>
</dbReference>
<evidence type="ECO:0000313" key="6">
    <source>
        <dbReference type="EMBL" id="APW65419.1"/>
    </source>
</evidence>
<dbReference type="Gene3D" id="3.30.70.270">
    <property type="match status" value="1"/>
</dbReference>
<evidence type="ECO:0000259" key="5">
    <source>
        <dbReference type="PROSITE" id="PS50887"/>
    </source>
</evidence>
<gene>
    <name evidence="6" type="ORF">LPB137_05935</name>
</gene>
<evidence type="ECO:0000259" key="3">
    <source>
        <dbReference type="PROSITE" id="PS50113"/>
    </source>
</evidence>
<dbReference type="GO" id="GO:0006355">
    <property type="term" value="P:regulation of DNA-templated transcription"/>
    <property type="evidence" value="ECO:0007669"/>
    <property type="project" value="InterPro"/>
</dbReference>
<dbReference type="InterPro" id="IPR029787">
    <property type="entry name" value="Nucleotide_cyclase"/>
</dbReference>
<dbReference type="InterPro" id="IPR035919">
    <property type="entry name" value="EAL_sf"/>
</dbReference>
<dbReference type="KEGG" id="alp:LPB137_05935"/>
<dbReference type="PROSITE" id="PS50112">
    <property type="entry name" value="PAS"/>
    <property type="match status" value="1"/>
</dbReference>
<dbReference type="SMART" id="SM00086">
    <property type="entry name" value="PAC"/>
    <property type="match status" value="4"/>
</dbReference>
<dbReference type="InterPro" id="IPR035965">
    <property type="entry name" value="PAS-like_dom_sf"/>
</dbReference>
<dbReference type="FunFam" id="3.30.70.270:FF:000001">
    <property type="entry name" value="Diguanylate cyclase domain protein"/>
    <property type="match status" value="1"/>
</dbReference>
<keyword evidence="7" id="KW-1185">Reference proteome</keyword>
<feature type="domain" description="PAC" evidence="3">
    <location>
        <begin position="620"/>
        <end position="672"/>
    </location>
</feature>
<dbReference type="InterPro" id="IPR052155">
    <property type="entry name" value="Biofilm_reg_signaling"/>
</dbReference>
<evidence type="ECO:0000256" key="1">
    <source>
        <dbReference type="SAM" id="Coils"/>
    </source>
</evidence>
<dbReference type="NCBIfam" id="TIGR00254">
    <property type="entry name" value="GGDEF"/>
    <property type="match status" value="1"/>
</dbReference>
<dbReference type="InterPro" id="IPR013767">
    <property type="entry name" value="PAS_fold"/>
</dbReference>
<feature type="domain" description="GGDEF" evidence="5">
    <location>
        <begin position="704"/>
        <end position="839"/>
    </location>
</feature>
<dbReference type="PROSITE" id="PS50883">
    <property type="entry name" value="EAL"/>
    <property type="match status" value="1"/>
</dbReference>
<reference evidence="6 7" key="1">
    <citation type="submission" date="2017-01" db="EMBL/GenBank/DDBJ databases">
        <title>Genome sequencing of Arcobacter sp. LPB0137.</title>
        <authorList>
            <person name="Lee G.-W."/>
            <person name="Yi H."/>
        </authorList>
    </citation>
    <scope>NUCLEOTIDE SEQUENCE [LARGE SCALE GENOMIC DNA]</scope>
    <source>
        <strain evidence="6 7">LPB0137</strain>
    </source>
</reference>
<evidence type="ECO:0000259" key="4">
    <source>
        <dbReference type="PROSITE" id="PS50883"/>
    </source>
</evidence>
<dbReference type="Pfam" id="PF00563">
    <property type="entry name" value="EAL"/>
    <property type="match status" value="1"/>
</dbReference>
<feature type="domain" description="EAL" evidence="4">
    <location>
        <begin position="848"/>
        <end position="1098"/>
    </location>
</feature>
<feature type="coiled-coil region" evidence="1">
    <location>
        <begin position="33"/>
        <end position="74"/>
    </location>
</feature>
<dbReference type="SUPFAM" id="SSF55785">
    <property type="entry name" value="PYP-like sensor domain (PAS domain)"/>
    <property type="match status" value="4"/>
</dbReference>
<evidence type="ECO:0000259" key="2">
    <source>
        <dbReference type="PROSITE" id="PS50112"/>
    </source>
</evidence>
<dbReference type="SMART" id="SM00091">
    <property type="entry name" value="PAS"/>
    <property type="match status" value="5"/>
</dbReference>
<dbReference type="PROSITE" id="PS50113">
    <property type="entry name" value="PAC"/>
    <property type="match status" value="1"/>
</dbReference>
<dbReference type="InterPro" id="IPR001633">
    <property type="entry name" value="EAL_dom"/>
</dbReference>
<dbReference type="InterPro" id="IPR000014">
    <property type="entry name" value="PAS"/>
</dbReference>
<feature type="domain" description="PAS" evidence="2">
    <location>
        <begin position="547"/>
        <end position="618"/>
    </location>
</feature>
<accession>A0A1P8KLI8</accession>
<dbReference type="InterPro" id="IPR043128">
    <property type="entry name" value="Rev_trsase/Diguanyl_cyclase"/>
</dbReference>
<dbReference type="CDD" id="cd01948">
    <property type="entry name" value="EAL"/>
    <property type="match status" value="1"/>
</dbReference>
<dbReference type="NCBIfam" id="TIGR00229">
    <property type="entry name" value="sensory_box"/>
    <property type="match status" value="3"/>
</dbReference>
<dbReference type="Pfam" id="PF00989">
    <property type="entry name" value="PAS"/>
    <property type="match status" value="1"/>
</dbReference>
<dbReference type="STRING" id="1850254.LPB137_05935"/>
<evidence type="ECO:0008006" key="8">
    <source>
        <dbReference type="Google" id="ProtNLM"/>
    </source>
</evidence>
<dbReference type="Pfam" id="PF00990">
    <property type="entry name" value="GGDEF"/>
    <property type="match status" value="1"/>
</dbReference>
<dbReference type="Gene3D" id="3.30.450.20">
    <property type="entry name" value="PAS domain"/>
    <property type="match status" value="4"/>
</dbReference>
<dbReference type="SMART" id="SM00267">
    <property type="entry name" value="GGDEF"/>
    <property type="match status" value="1"/>
</dbReference>
<protein>
    <recommendedName>
        <fullName evidence="8">Diguanylate cyclase</fullName>
    </recommendedName>
</protein>
<dbReference type="Proteomes" id="UP000186074">
    <property type="component" value="Chromosome"/>
</dbReference>
<dbReference type="InterPro" id="IPR001610">
    <property type="entry name" value="PAC"/>
</dbReference>
<dbReference type="InterPro" id="IPR000700">
    <property type="entry name" value="PAS-assoc_C"/>
</dbReference>
<dbReference type="SMART" id="SM00052">
    <property type="entry name" value="EAL"/>
    <property type="match status" value="1"/>
</dbReference>
<dbReference type="CDD" id="cd01949">
    <property type="entry name" value="GGDEF"/>
    <property type="match status" value="1"/>
</dbReference>
<name>A0A1P8KLI8_9BACT</name>
<dbReference type="EMBL" id="CP019070">
    <property type="protein sequence ID" value="APW65419.1"/>
    <property type="molecule type" value="Genomic_DNA"/>
</dbReference>
<dbReference type="Pfam" id="PF13426">
    <property type="entry name" value="PAS_9"/>
    <property type="match status" value="3"/>
</dbReference>
<dbReference type="SUPFAM" id="SSF55073">
    <property type="entry name" value="Nucleotide cyclase"/>
    <property type="match status" value="1"/>
</dbReference>
<dbReference type="RefSeq" id="WP_076085710.1">
    <property type="nucleotide sequence ID" value="NZ_CP019070.1"/>
</dbReference>
<dbReference type="InterPro" id="IPR000160">
    <property type="entry name" value="GGDEF_dom"/>
</dbReference>